<name>A0A2J6RTM6_HYAVF</name>
<proteinExistence type="predicted"/>
<dbReference type="Proteomes" id="UP000235786">
    <property type="component" value="Unassembled WGS sequence"/>
</dbReference>
<dbReference type="PANTHER" id="PTHR35910:SF6">
    <property type="entry name" value="2EXR DOMAIN-CONTAINING PROTEIN"/>
    <property type="match status" value="1"/>
</dbReference>
<evidence type="ECO:0000259" key="1">
    <source>
        <dbReference type="Pfam" id="PF20150"/>
    </source>
</evidence>
<sequence length="265" mass="30761">MSTSTFEFFPKLPLELQQEIWQLAATSPPSRIHLIAPDPRGTVYPRLLPMLDSNLKYRPKDFYPEIQLRLQHRAHVLPGLFSACHASRNAILPLYTLWESENGNNVYVNEKKDVLYFHSVRFWLLRIFLKIGGMSEDDQIARLQHMDQLKDCWNLAFDMDAVPPVKYHLWFRTLTGMKTMVAVVNAEKREVGDRSRFVVSEKEEVVREALVGSNWSFDRLDFIAKDFQDSRVRGAGFKIPDVKFVLISNPGAEEKWSKDLPVYAM</sequence>
<protein>
    <recommendedName>
        <fullName evidence="1">2EXR domain-containing protein</fullName>
    </recommendedName>
</protein>
<gene>
    <name evidence="2" type="ORF">L207DRAFT_511631</name>
</gene>
<dbReference type="EMBL" id="KZ613944">
    <property type="protein sequence ID" value="PMD41870.1"/>
    <property type="molecule type" value="Genomic_DNA"/>
</dbReference>
<dbReference type="PANTHER" id="PTHR35910">
    <property type="entry name" value="2EXR DOMAIN-CONTAINING PROTEIN"/>
    <property type="match status" value="1"/>
</dbReference>
<dbReference type="OrthoDB" id="3472253at2759"/>
<evidence type="ECO:0000313" key="2">
    <source>
        <dbReference type="EMBL" id="PMD41870.1"/>
    </source>
</evidence>
<accession>A0A2J6RTM6</accession>
<evidence type="ECO:0000313" key="3">
    <source>
        <dbReference type="Proteomes" id="UP000235786"/>
    </source>
</evidence>
<reference evidence="2 3" key="1">
    <citation type="submission" date="2016-04" db="EMBL/GenBank/DDBJ databases">
        <title>A degradative enzymes factory behind the ericoid mycorrhizal symbiosis.</title>
        <authorList>
            <consortium name="DOE Joint Genome Institute"/>
            <person name="Martino E."/>
            <person name="Morin E."/>
            <person name="Grelet G."/>
            <person name="Kuo A."/>
            <person name="Kohler A."/>
            <person name="Daghino S."/>
            <person name="Barry K."/>
            <person name="Choi C."/>
            <person name="Cichocki N."/>
            <person name="Clum A."/>
            <person name="Copeland A."/>
            <person name="Hainaut M."/>
            <person name="Haridas S."/>
            <person name="Labutti K."/>
            <person name="Lindquist E."/>
            <person name="Lipzen A."/>
            <person name="Khouja H.-R."/>
            <person name="Murat C."/>
            <person name="Ohm R."/>
            <person name="Olson A."/>
            <person name="Spatafora J."/>
            <person name="Veneault-Fourrey C."/>
            <person name="Henrissat B."/>
            <person name="Grigoriev I."/>
            <person name="Martin F."/>
            <person name="Perotto S."/>
        </authorList>
    </citation>
    <scope>NUCLEOTIDE SEQUENCE [LARGE SCALE GENOMIC DNA]</scope>
    <source>
        <strain evidence="2 3">F</strain>
    </source>
</reference>
<dbReference type="AlphaFoldDB" id="A0A2J6RTM6"/>
<feature type="domain" description="2EXR" evidence="1">
    <location>
        <begin position="6"/>
        <end position="115"/>
    </location>
</feature>
<dbReference type="Pfam" id="PF20150">
    <property type="entry name" value="2EXR"/>
    <property type="match status" value="1"/>
</dbReference>
<keyword evidence="3" id="KW-1185">Reference proteome</keyword>
<organism evidence="2 3">
    <name type="scientific">Hyaloscypha variabilis (strain UAMH 11265 / GT02V1 / F)</name>
    <name type="common">Meliniomyces variabilis</name>
    <dbReference type="NCBI Taxonomy" id="1149755"/>
    <lineage>
        <taxon>Eukaryota</taxon>
        <taxon>Fungi</taxon>
        <taxon>Dikarya</taxon>
        <taxon>Ascomycota</taxon>
        <taxon>Pezizomycotina</taxon>
        <taxon>Leotiomycetes</taxon>
        <taxon>Helotiales</taxon>
        <taxon>Hyaloscyphaceae</taxon>
        <taxon>Hyaloscypha</taxon>
        <taxon>Hyaloscypha variabilis</taxon>
    </lineage>
</organism>
<dbReference type="InterPro" id="IPR045518">
    <property type="entry name" value="2EXR"/>
</dbReference>